<name>A0ABP7MVN6_9BACT</name>
<dbReference type="EMBL" id="BAABDH010000023">
    <property type="protein sequence ID" value="GAA3931131.1"/>
    <property type="molecule type" value="Genomic_DNA"/>
</dbReference>
<evidence type="ECO:0000256" key="1">
    <source>
        <dbReference type="SAM" id="SignalP"/>
    </source>
</evidence>
<evidence type="ECO:0000313" key="3">
    <source>
        <dbReference type="Proteomes" id="UP001499909"/>
    </source>
</evidence>
<keyword evidence="3" id="KW-1185">Reference proteome</keyword>
<reference evidence="3" key="1">
    <citation type="journal article" date="2019" name="Int. J. Syst. Evol. Microbiol.">
        <title>The Global Catalogue of Microorganisms (GCM) 10K type strain sequencing project: providing services to taxonomists for standard genome sequencing and annotation.</title>
        <authorList>
            <consortium name="The Broad Institute Genomics Platform"/>
            <consortium name="The Broad Institute Genome Sequencing Center for Infectious Disease"/>
            <person name="Wu L."/>
            <person name="Ma J."/>
        </authorList>
    </citation>
    <scope>NUCLEOTIDE SEQUENCE [LARGE SCALE GENOMIC DNA]</scope>
    <source>
        <strain evidence="3">JCM 17214</strain>
    </source>
</reference>
<comment type="caution">
    <text evidence="2">The sequence shown here is derived from an EMBL/GenBank/DDBJ whole genome shotgun (WGS) entry which is preliminary data.</text>
</comment>
<protein>
    <submittedName>
        <fullName evidence="2">Uncharacterized protein</fullName>
    </submittedName>
</protein>
<dbReference type="Proteomes" id="UP001499909">
    <property type="component" value="Unassembled WGS sequence"/>
</dbReference>
<organism evidence="2 3">
    <name type="scientific">Hymenobacter algoricola</name>
    <dbReference type="NCBI Taxonomy" id="486267"/>
    <lineage>
        <taxon>Bacteria</taxon>
        <taxon>Pseudomonadati</taxon>
        <taxon>Bacteroidota</taxon>
        <taxon>Cytophagia</taxon>
        <taxon>Cytophagales</taxon>
        <taxon>Hymenobacteraceae</taxon>
        <taxon>Hymenobacter</taxon>
    </lineage>
</organism>
<sequence>MKQFLLLLLALALGSPLRAQSLAAAIIGQPPVGLVPPEPLSGWQRRADSLLAPLGVLLNK</sequence>
<feature type="signal peptide" evidence="1">
    <location>
        <begin position="1"/>
        <end position="19"/>
    </location>
</feature>
<accession>A0ABP7MVN6</accession>
<keyword evidence="1" id="KW-0732">Signal</keyword>
<evidence type="ECO:0000313" key="2">
    <source>
        <dbReference type="EMBL" id="GAA3931131.1"/>
    </source>
</evidence>
<feature type="chain" id="PRO_5045827044" evidence="1">
    <location>
        <begin position="20"/>
        <end position="60"/>
    </location>
</feature>
<gene>
    <name evidence="2" type="ORF">GCM10022406_15480</name>
</gene>
<proteinExistence type="predicted"/>